<gene>
    <name evidence="1" type="ORF">SDC9_199416</name>
</gene>
<accession>A0A645IKH1</accession>
<sequence>MKTPAVDGSARGLHRVLAALERVDLAVVRNHSKRLRAIPGGKGVGRIARMHERDAGDEVLVQQVGIEIRHLPCLHHALVNQRPLGKTRHVEFDALLLQRALDAFSQHKQPNVRGEFGFLPG</sequence>
<comment type="caution">
    <text evidence="1">The sequence shown here is derived from an EMBL/GenBank/DDBJ whole genome shotgun (WGS) entry which is preliminary data.</text>
</comment>
<proteinExistence type="predicted"/>
<reference evidence="1" key="1">
    <citation type="submission" date="2019-08" db="EMBL/GenBank/DDBJ databases">
        <authorList>
            <person name="Kucharzyk K."/>
            <person name="Murdoch R.W."/>
            <person name="Higgins S."/>
            <person name="Loffler F."/>
        </authorList>
    </citation>
    <scope>NUCLEOTIDE SEQUENCE</scope>
</reference>
<name>A0A645IKH1_9ZZZZ</name>
<organism evidence="1">
    <name type="scientific">bioreactor metagenome</name>
    <dbReference type="NCBI Taxonomy" id="1076179"/>
    <lineage>
        <taxon>unclassified sequences</taxon>
        <taxon>metagenomes</taxon>
        <taxon>ecological metagenomes</taxon>
    </lineage>
</organism>
<protein>
    <submittedName>
        <fullName evidence="1">Uncharacterized protein</fullName>
    </submittedName>
</protein>
<dbReference type="AlphaFoldDB" id="A0A645IKH1"/>
<evidence type="ECO:0000313" key="1">
    <source>
        <dbReference type="EMBL" id="MPN51767.1"/>
    </source>
</evidence>
<dbReference type="EMBL" id="VSSQ01117216">
    <property type="protein sequence ID" value="MPN51767.1"/>
    <property type="molecule type" value="Genomic_DNA"/>
</dbReference>